<accession>A0A6J6SWZ3</accession>
<sequence length="292" mass="32014">MSDAYASVPKNLRSLRDRLMHVSRRDGLAFGRLQQHIGVLVVSQFMASLTDEQGQPHILVKGGSALELRRGISQSRASRDLDAVTRHDIEVICQRLAESASQGWEGFTAVLTEPEVINVPGLIVKPRRFTVKLKYQGAPFVSVPVEVSPDEAGNTDAIDWAHSPALALIGLPESQPIPCMTVAWQIAQKLHAVTAVLPEGKLNDRAHDLVDLQILEALIAHESLHPVRQACVEVFDARAQQPWPPTVTAHSHWPRIYSEALTSVSSLGLAADVEGAEEVVNDFIRRVDHARA</sequence>
<name>A0A6J6SWZ3_9ZZZZ</name>
<evidence type="ECO:0000313" key="1">
    <source>
        <dbReference type="EMBL" id="CAB4739314.1"/>
    </source>
</evidence>
<dbReference type="Pfam" id="PF08843">
    <property type="entry name" value="AbiEii"/>
    <property type="match status" value="1"/>
</dbReference>
<gene>
    <name evidence="1" type="ORF">UFOPK2786_00682</name>
</gene>
<dbReference type="InterPro" id="IPR014942">
    <property type="entry name" value="AbiEii"/>
</dbReference>
<dbReference type="AlphaFoldDB" id="A0A6J6SWZ3"/>
<dbReference type="EMBL" id="CAEZYW010000084">
    <property type="protein sequence ID" value="CAB4739314.1"/>
    <property type="molecule type" value="Genomic_DNA"/>
</dbReference>
<reference evidence="1" key="1">
    <citation type="submission" date="2020-05" db="EMBL/GenBank/DDBJ databases">
        <authorList>
            <person name="Chiriac C."/>
            <person name="Salcher M."/>
            <person name="Ghai R."/>
            <person name="Kavagutti S V."/>
        </authorList>
    </citation>
    <scope>NUCLEOTIDE SEQUENCE</scope>
</reference>
<proteinExistence type="predicted"/>
<protein>
    <submittedName>
        <fullName evidence="1">Unannotated protein</fullName>
    </submittedName>
</protein>
<organism evidence="1">
    <name type="scientific">freshwater metagenome</name>
    <dbReference type="NCBI Taxonomy" id="449393"/>
    <lineage>
        <taxon>unclassified sequences</taxon>
        <taxon>metagenomes</taxon>
        <taxon>ecological metagenomes</taxon>
    </lineage>
</organism>